<dbReference type="AlphaFoldDB" id="A0A1E5V3M3"/>
<protein>
    <submittedName>
        <fullName evidence="2">Uncharacterized protein</fullName>
    </submittedName>
</protein>
<dbReference type="EMBL" id="LWDX02052930">
    <property type="protein sequence ID" value="OEL19644.1"/>
    <property type="molecule type" value="Genomic_DNA"/>
</dbReference>
<accession>A0A1E5V3M3</accession>
<evidence type="ECO:0000313" key="3">
    <source>
        <dbReference type="Proteomes" id="UP000095767"/>
    </source>
</evidence>
<name>A0A1E5V3M3_9POAL</name>
<reference evidence="2 3" key="1">
    <citation type="submission" date="2016-09" db="EMBL/GenBank/DDBJ databases">
        <title>The draft genome of Dichanthelium oligosanthes: A C3 panicoid grass species.</title>
        <authorList>
            <person name="Studer A.J."/>
            <person name="Schnable J.C."/>
            <person name="Brutnell T.P."/>
        </authorList>
    </citation>
    <scope>NUCLEOTIDE SEQUENCE [LARGE SCALE GENOMIC DNA]</scope>
    <source>
        <strain evidence="3">cv. Kellogg 1175</strain>
        <tissue evidence="2">Leaf</tissue>
    </source>
</reference>
<evidence type="ECO:0000313" key="2">
    <source>
        <dbReference type="EMBL" id="OEL19644.1"/>
    </source>
</evidence>
<evidence type="ECO:0000256" key="1">
    <source>
        <dbReference type="SAM" id="MobiDB-lite"/>
    </source>
</evidence>
<dbReference type="Proteomes" id="UP000095767">
    <property type="component" value="Unassembled WGS sequence"/>
</dbReference>
<keyword evidence="3" id="KW-1185">Reference proteome</keyword>
<proteinExistence type="predicted"/>
<feature type="region of interest" description="Disordered" evidence="1">
    <location>
        <begin position="26"/>
        <end position="64"/>
    </location>
</feature>
<comment type="caution">
    <text evidence="2">The sequence shown here is derived from an EMBL/GenBank/DDBJ whole genome shotgun (WGS) entry which is preliminary data.</text>
</comment>
<gene>
    <name evidence="2" type="ORF">BAE44_0019336</name>
</gene>
<organism evidence="2 3">
    <name type="scientific">Dichanthelium oligosanthes</name>
    <dbReference type="NCBI Taxonomy" id="888268"/>
    <lineage>
        <taxon>Eukaryota</taxon>
        <taxon>Viridiplantae</taxon>
        <taxon>Streptophyta</taxon>
        <taxon>Embryophyta</taxon>
        <taxon>Tracheophyta</taxon>
        <taxon>Spermatophyta</taxon>
        <taxon>Magnoliopsida</taxon>
        <taxon>Liliopsida</taxon>
        <taxon>Poales</taxon>
        <taxon>Poaceae</taxon>
        <taxon>PACMAD clade</taxon>
        <taxon>Panicoideae</taxon>
        <taxon>Panicodae</taxon>
        <taxon>Paniceae</taxon>
        <taxon>Dichantheliinae</taxon>
        <taxon>Dichanthelium</taxon>
    </lineage>
</organism>
<sequence>MEELKAKERRALQILEGMGLGLKSLQPAAKGGAGEASRGARLAPELQEKQRKRPMTQLEPPEDARAARRMKLLPMTKDQIDMLRLFAGKKELSMITGGTYKIGCRMVGDGSLHKLVEEIFLRSMKSAKEAAANYIKEYDAKGYVEEDPTGHELPRCLEPFVK</sequence>